<proteinExistence type="predicted"/>
<feature type="non-terminal residue" evidence="1">
    <location>
        <position position="31"/>
    </location>
</feature>
<dbReference type="AlphaFoldDB" id="X1A010"/>
<reference evidence="1" key="1">
    <citation type="journal article" date="2014" name="Front. Microbiol.">
        <title>High frequency of phylogenetically diverse reductive dehalogenase-homologous genes in deep subseafloor sedimentary metagenomes.</title>
        <authorList>
            <person name="Kawai M."/>
            <person name="Futagami T."/>
            <person name="Toyoda A."/>
            <person name="Takaki Y."/>
            <person name="Nishi S."/>
            <person name="Hori S."/>
            <person name="Arai W."/>
            <person name="Tsubouchi T."/>
            <person name="Morono Y."/>
            <person name="Uchiyama I."/>
            <person name="Ito T."/>
            <person name="Fujiyama A."/>
            <person name="Inagaki F."/>
            <person name="Takami H."/>
        </authorList>
    </citation>
    <scope>NUCLEOTIDE SEQUENCE</scope>
    <source>
        <strain evidence="1">Expedition CK06-06</strain>
    </source>
</reference>
<dbReference type="Gene3D" id="3.30.1330.10">
    <property type="entry name" value="PurM-like, N-terminal domain"/>
    <property type="match status" value="1"/>
</dbReference>
<protein>
    <submittedName>
        <fullName evidence="1">Uncharacterized protein</fullName>
    </submittedName>
</protein>
<accession>X1A010</accession>
<name>X1A010_9ZZZZ</name>
<dbReference type="EMBL" id="BART01002529">
    <property type="protein sequence ID" value="GAG63452.1"/>
    <property type="molecule type" value="Genomic_DNA"/>
</dbReference>
<gene>
    <name evidence="1" type="ORF">S01H4_07654</name>
</gene>
<sequence>MPDMYRKDDIDVAGFAVGIIEKSAIINSSLV</sequence>
<organism evidence="1">
    <name type="scientific">marine sediment metagenome</name>
    <dbReference type="NCBI Taxonomy" id="412755"/>
    <lineage>
        <taxon>unclassified sequences</taxon>
        <taxon>metagenomes</taxon>
        <taxon>ecological metagenomes</taxon>
    </lineage>
</organism>
<dbReference type="InterPro" id="IPR036921">
    <property type="entry name" value="PurM-like_N_sf"/>
</dbReference>
<evidence type="ECO:0000313" key="1">
    <source>
        <dbReference type="EMBL" id="GAG63452.1"/>
    </source>
</evidence>
<comment type="caution">
    <text evidence="1">The sequence shown here is derived from an EMBL/GenBank/DDBJ whole genome shotgun (WGS) entry which is preliminary data.</text>
</comment>